<protein>
    <submittedName>
        <fullName evidence="2">Uncharacterized protein</fullName>
    </submittedName>
</protein>
<keyword evidence="3" id="KW-1185">Reference proteome</keyword>
<name>A0A511DGH3_9PSEU</name>
<reference evidence="2 3" key="1">
    <citation type="submission" date="2019-07" db="EMBL/GenBank/DDBJ databases">
        <title>Whole genome shotgun sequence of Pseudonocardia sulfidoxydans NBRC 16205.</title>
        <authorList>
            <person name="Hosoyama A."/>
            <person name="Uohara A."/>
            <person name="Ohji S."/>
            <person name="Ichikawa N."/>
        </authorList>
    </citation>
    <scope>NUCLEOTIDE SEQUENCE [LARGE SCALE GENOMIC DNA]</scope>
    <source>
        <strain evidence="2 3">NBRC 16205</strain>
    </source>
</reference>
<comment type="caution">
    <text evidence="2">The sequence shown here is derived from an EMBL/GenBank/DDBJ whole genome shotgun (WGS) entry which is preliminary data.</text>
</comment>
<dbReference type="EMBL" id="BJVJ01000025">
    <property type="protein sequence ID" value="GEL23895.1"/>
    <property type="molecule type" value="Genomic_DNA"/>
</dbReference>
<evidence type="ECO:0000256" key="1">
    <source>
        <dbReference type="SAM" id="MobiDB-lite"/>
    </source>
</evidence>
<evidence type="ECO:0000313" key="2">
    <source>
        <dbReference type="EMBL" id="GEL23895.1"/>
    </source>
</evidence>
<feature type="region of interest" description="Disordered" evidence="1">
    <location>
        <begin position="53"/>
        <end position="86"/>
    </location>
</feature>
<dbReference type="AlphaFoldDB" id="A0A511DGH3"/>
<sequence length="86" mass="9241">MIFVHRPNGHGYGASEPVGVVSVKESMVSGDSEYSGDYAYDLAHEMKAVLNLPTNRPGRRAGGAVPMPRREVDPDGDLGYDAAHEI</sequence>
<dbReference type="Proteomes" id="UP000321685">
    <property type="component" value="Unassembled WGS sequence"/>
</dbReference>
<gene>
    <name evidence="2" type="ORF">PSU4_28490</name>
</gene>
<accession>A0A511DGH3</accession>
<evidence type="ECO:0000313" key="3">
    <source>
        <dbReference type="Proteomes" id="UP000321685"/>
    </source>
</evidence>
<organism evidence="2 3">
    <name type="scientific">Pseudonocardia sulfidoxydans NBRC 16205</name>
    <dbReference type="NCBI Taxonomy" id="1223511"/>
    <lineage>
        <taxon>Bacteria</taxon>
        <taxon>Bacillati</taxon>
        <taxon>Actinomycetota</taxon>
        <taxon>Actinomycetes</taxon>
        <taxon>Pseudonocardiales</taxon>
        <taxon>Pseudonocardiaceae</taxon>
        <taxon>Pseudonocardia</taxon>
    </lineage>
</organism>
<proteinExistence type="predicted"/>